<feature type="transmembrane region" description="Helical" evidence="1">
    <location>
        <begin position="41"/>
        <end position="58"/>
    </location>
</feature>
<comment type="caution">
    <text evidence="2">The sequence shown here is derived from an EMBL/GenBank/DDBJ whole genome shotgun (WGS) entry which is preliminary data.</text>
</comment>
<evidence type="ECO:0000313" key="3">
    <source>
        <dbReference type="Proteomes" id="UP000018896"/>
    </source>
</evidence>
<name>W4QZP4_HALA3</name>
<evidence type="ECO:0000313" key="2">
    <source>
        <dbReference type="EMBL" id="GAE37600.1"/>
    </source>
</evidence>
<dbReference type="RefSeq" id="WP_035668581.1">
    <property type="nucleotide sequence ID" value="NZ_BAUV01000090.1"/>
</dbReference>
<evidence type="ECO:0000256" key="1">
    <source>
        <dbReference type="SAM" id="Phobius"/>
    </source>
</evidence>
<dbReference type="AlphaFoldDB" id="W4QZP4"/>
<keyword evidence="1" id="KW-0812">Transmembrane</keyword>
<dbReference type="eggNOG" id="ENOG502ZK1N">
    <property type="taxonomic scope" value="Bacteria"/>
</dbReference>
<keyword evidence="1" id="KW-0472">Membrane</keyword>
<dbReference type="Proteomes" id="UP000018896">
    <property type="component" value="Unassembled WGS sequence"/>
</dbReference>
<organism evidence="2 3">
    <name type="scientific">Halalkalibacter akibai (strain ATCC 43226 / DSM 21942 / CIP 109018 / JCM 9157 / 1139)</name>
    <name type="common">Bacillus akibai</name>
    <dbReference type="NCBI Taxonomy" id="1236973"/>
    <lineage>
        <taxon>Bacteria</taxon>
        <taxon>Bacillati</taxon>
        <taxon>Bacillota</taxon>
        <taxon>Bacilli</taxon>
        <taxon>Bacillales</taxon>
        <taxon>Bacillaceae</taxon>
        <taxon>Halalkalibacter</taxon>
    </lineage>
</organism>
<accession>W4QZP4</accession>
<dbReference type="Pfam" id="PF17428">
    <property type="entry name" value="DUF5412"/>
    <property type="match status" value="1"/>
</dbReference>
<keyword evidence="1" id="KW-1133">Transmembrane helix</keyword>
<sequence>MIVFLNLFGLFILFVTVVVFCVFCLNLFLFFIKKKPFPKKLLIATLIGIVVVTTQVGYNKYFFTFNNNDGEFYKGPVNSPTGIYTANAYYTTYGGAAGGVNLWVEITYHEDDNKIKTVYYSDAKSNFSMKWQDENTLYILNEEPEYPSSNRSIQLDIEKEIYHDRGLACQSWLMKDEYETCYQN</sequence>
<protein>
    <submittedName>
        <fullName evidence="2">Uncharacterized protein</fullName>
    </submittedName>
</protein>
<gene>
    <name evidence="2" type="ORF">JCM9157_4915</name>
</gene>
<dbReference type="InterPro" id="IPR035406">
    <property type="entry name" value="DUF5412"/>
</dbReference>
<dbReference type="OrthoDB" id="2452314at2"/>
<reference evidence="2 3" key="1">
    <citation type="journal article" date="2014" name="Genome Announc.">
        <title>Draft Genome Sequences of Three Alkaliphilic Bacillus Strains, Bacillus wakoensis JCM 9140T, Bacillus akibai JCM 9157T, and Bacillus hemicellulosilyticus JCM 9152T.</title>
        <authorList>
            <person name="Yuki M."/>
            <person name="Oshima K."/>
            <person name="Suda W."/>
            <person name="Oshida Y."/>
            <person name="Kitamura K."/>
            <person name="Iida T."/>
            <person name="Hattori M."/>
            <person name="Ohkuma M."/>
        </authorList>
    </citation>
    <scope>NUCLEOTIDE SEQUENCE [LARGE SCALE GENOMIC DNA]</scope>
    <source>
        <strain evidence="2 3">JCM 9157</strain>
    </source>
</reference>
<feature type="transmembrane region" description="Helical" evidence="1">
    <location>
        <begin position="6"/>
        <end position="29"/>
    </location>
</feature>
<dbReference type="EMBL" id="BAUV01000090">
    <property type="protein sequence ID" value="GAE37600.1"/>
    <property type="molecule type" value="Genomic_DNA"/>
</dbReference>
<proteinExistence type="predicted"/>
<keyword evidence="3" id="KW-1185">Reference proteome</keyword>